<evidence type="ECO:0000313" key="2">
    <source>
        <dbReference type="EMBL" id="CAB4920098.1"/>
    </source>
</evidence>
<dbReference type="EMBL" id="CAFBMM010000140">
    <property type="protein sequence ID" value="CAB4920098.1"/>
    <property type="molecule type" value="Genomic_DNA"/>
</dbReference>
<dbReference type="PANTHER" id="PTHR34203:SF15">
    <property type="entry name" value="SLL1173 PROTEIN"/>
    <property type="match status" value="1"/>
</dbReference>
<reference evidence="3" key="1">
    <citation type="submission" date="2020-05" db="EMBL/GenBank/DDBJ databases">
        <authorList>
            <person name="Chiriac C."/>
            <person name="Salcher M."/>
            <person name="Ghai R."/>
            <person name="Kavagutti S V."/>
        </authorList>
    </citation>
    <scope>NUCLEOTIDE SEQUENCE</scope>
</reference>
<proteinExistence type="predicted"/>
<organism evidence="3">
    <name type="scientific">freshwater metagenome</name>
    <dbReference type="NCBI Taxonomy" id="449393"/>
    <lineage>
        <taxon>unclassified sequences</taxon>
        <taxon>metagenomes</taxon>
        <taxon>ecological metagenomes</taxon>
    </lineage>
</organism>
<evidence type="ECO:0000313" key="3">
    <source>
        <dbReference type="EMBL" id="CAB5031348.1"/>
    </source>
</evidence>
<sequence length="304" mass="33298">MGLDPKRITEVLHKNKVKTFTAGKSVYEPISASAPIALVESDVGTLAFPQYDTVMLTIIKDTGCWEPDEKQFLENHVRKGMLVVNVGANVGYTSLVLSSLVGKKGLVVAIEPDLLNYDLLCQNLKTNNARNVIAANCACSDANGTTRLSISPDNAGDHRTVDIAGRDSVEVTALTLDTIFAHGSKPQAIICDAQGYDHVIIRGGEKIIKKSVEFFTVEFWPDGIGEVGDRAEDVFTDYQSNYRRIWDVPTETDITKLDWGSALQVITEVLDHTTLGIFSPRRLSDTGPVIARGTKRIIKKFSTN</sequence>
<dbReference type="Pfam" id="PF05050">
    <property type="entry name" value="Methyltransf_21"/>
    <property type="match status" value="1"/>
</dbReference>
<protein>
    <submittedName>
        <fullName evidence="3">Unannotated protein</fullName>
    </submittedName>
</protein>
<dbReference type="NCBIfam" id="TIGR01444">
    <property type="entry name" value="fkbM_fam"/>
    <property type="match status" value="1"/>
</dbReference>
<gene>
    <name evidence="2" type="ORF">UFOPK3605_01612</name>
    <name evidence="3" type="ORF">UFOPK4121_01408</name>
</gene>
<feature type="domain" description="Methyltransferase FkbM" evidence="1">
    <location>
        <begin position="85"/>
        <end position="221"/>
    </location>
</feature>
<evidence type="ECO:0000259" key="1">
    <source>
        <dbReference type="Pfam" id="PF05050"/>
    </source>
</evidence>
<dbReference type="EMBL" id="CAFBPQ010000060">
    <property type="protein sequence ID" value="CAB5031348.1"/>
    <property type="molecule type" value="Genomic_DNA"/>
</dbReference>
<dbReference type="Gene3D" id="3.40.50.150">
    <property type="entry name" value="Vaccinia Virus protein VP39"/>
    <property type="match status" value="1"/>
</dbReference>
<dbReference type="InterPro" id="IPR006342">
    <property type="entry name" value="FkbM_mtfrase"/>
</dbReference>
<name>A0A6J7RSF3_9ZZZZ</name>
<accession>A0A6J7RSF3</accession>
<dbReference type="AlphaFoldDB" id="A0A6J7RSF3"/>
<dbReference type="InterPro" id="IPR052514">
    <property type="entry name" value="SAM-dependent_MTase"/>
</dbReference>
<dbReference type="PANTHER" id="PTHR34203">
    <property type="entry name" value="METHYLTRANSFERASE, FKBM FAMILY PROTEIN"/>
    <property type="match status" value="1"/>
</dbReference>
<dbReference type="SUPFAM" id="SSF53335">
    <property type="entry name" value="S-adenosyl-L-methionine-dependent methyltransferases"/>
    <property type="match status" value="1"/>
</dbReference>
<dbReference type="InterPro" id="IPR029063">
    <property type="entry name" value="SAM-dependent_MTases_sf"/>
</dbReference>